<comment type="similarity">
    <text evidence="1">Belongs to the YciI family.</text>
</comment>
<dbReference type="Proteomes" id="UP001596364">
    <property type="component" value="Unassembled WGS sequence"/>
</dbReference>
<proteinExistence type="inferred from homology"/>
<accession>A0ABW1XIZ4</accession>
<organism evidence="3 4">
    <name type="scientific">Pseudobowmanella zhangzhouensis</name>
    <dbReference type="NCBI Taxonomy" id="1537679"/>
    <lineage>
        <taxon>Bacteria</taxon>
        <taxon>Pseudomonadati</taxon>
        <taxon>Pseudomonadota</taxon>
        <taxon>Gammaproteobacteria</taxon>
        <taxon>Alteromonadales</taxon>
        <taxon>Alteromonadaceae</taxon>
    </lineage>
</organism>
<dbReference type="RefSeq" id="WP_131257066.1">
    <property type="nucleotide sequence ID" value="NZ_JBHSUS010000001.1"/>
</dbReference>
<name>A0ABW1XIZ4_9ALTE</name>
<evidence type="ECO:0000259" key="2">
    <source>
        <dbReference type="Pfam" id="PF03795"/>
    </source>
</evidence>
<reference evidence="4" key="1">
    <citation type="journal article" date="2019" name="Int. J. Syst. Evol. Microbiol.">
        <title>The Global Catalogue of Microorganisms (GCM) 10K type strain sequencing project: providing services to taxonomists for standard genome sequencing and annotation.</title>
        <authorList>
            <consortium name="The Broad Institute Genomics Platform"/>
            <consortium name="The Broad Institute Genome Sequencing Center for Infectious Disease"/>
            <person name="Wu L."/>
            <person name="Ma J."/>
        </authorList>
    </citation>
    <scope>NUCLEOTIDE SEQUENCE [LARGE SCALE GENOMIC DNA]</scope>
    <source>
        <strain evidence="4">CGMCC 1.16031</strain>
    </source>
</reference>
<protein>
    <submittedName>
        <fullName evidence="3">YciI family protein</fullName>
    </submittedName>
</protein>
<dbReference type="Gene3D" id="3.30.70.1060">
    <property type="entry name" value="Dimeric alpha+beta barrel"/>
    <property type="match status" value="1"/>
</dbReference>
<evidence type="ECO:0000256" key="1">
    <source>
        <dbReference type="ARBA" id="ARBA00007689"/>
    </source>
</evidence>
<dbReference type="InterPro" id="IPR005545">
    <property type="entry name" value="YCII"/>
</dbReference>
<comment type="caution">
    <text evidence="3">The sequence shown here is derived from an EMBL/GenBank/DDBJ whole genome shotgun (WGS) entry which is preliminary data.</text>
</comment>
<dbReference type="Pfam" id="PF03795">
    <property type="entry name" value="YCII"/>
    <property type="match status" value="1"/>
</dbReference>
<feature type="domain" description="YCII-related" evidence="2">
    <location>
        <begin position="18"/>
        <end position="81"/>
    </location>
</feature>
<dbReference type="InterPro" id="IPR011008">
    <property type="entry name" value="Dimeric_a/b-barrel"/>
</dbReference>
<dbReference type="PANTHER" id="PTHR37828">
    <property type="entry name" value="GSR2449 PROTEIN"/>
    <property type="match status" value="1"/>
</dbReference>
<evidence type="ECO:0000313" key="4">
    <source>
        <dbReference type="Proteomes" id="UP001596364"/>
    </source>
</evidence>
<sequence>MFLVDMHFTDMTKITPVLTEQHKQYLHQEYQTNQLMFGGRKVPRTGGILISMHASEAELVSMLAADPFIKSGAVHYEITEFVPVMAAAAYADLVI</sequence>
<dbReference type="SUPFAM" id="SSF54909">
    <property type="entry name" value="Dimeric alpha+beta barrel"/>
    <property type="match status" value="1"/>
</dbReference>
<dbReference type="EMBL" id="JBHSUS010000001">
    <property type="protein sequence ID" value="MFC6440176.1"/>
    <property type="molecule type" value="Genomic_DNA"/>
</dbReference>
<evidence type="ECO:0000313" key="3">
    <source>
        <dbReference type="EMBL" id="MFC6440176.1"/>
    </source>
</evidence>
<dbReference type="PANTHER" id="PTHR37828:SF1">
    <property type="entry name" value="YCII-RELATED DOMAIN-CONTAINING PROTEIN"/>
    <property type="match status" value="1"/>
</dbReference>
<gene>
    <name evidence="3" type="ORF">ACFP85_08455</name>
</gene>
<keyword evidence="4" id="KW-1185">Reference proteome</keyword>